<evidence type="ECO:0000313" key="1">
    <source>
        <dbReference type="EMBL" id="KAJ7571675.1"/>
    </source>
</evidence>
<evidence type="ECO:0000313" key="2">
    <source>
        <dbReference type="Proteomes" id="UP001162992"/>
    </source>
</evidence>
<comment type="caution">
    <text evidence="1">The sequence shown here is derived from an EMBL/GenBank/DDBJ whole genome shotgun (WGS) entry which is preliminary data.</text>
</comment>
<sequence length="240" mass="26300">MGSNGQASTIHGETPSLRISRGSHAIGKGNLTSASNWPKAQRPPVIRVVHIFNPTVIKTDAANFRSLVQKLTGKNYKPKKHPTSKSHKKAALIPVDDHRTGPMKPPVFEAQLQKDAANGDQFVGCYSFTDPMMNTSAFFESSDSDSDQKAPIFEVSPAMRDQINPGEGMKMCYIPERLGIFNDELDLGSPEPLPDCTMLPPLNGIATSDQGMFNSMQRFSTFFNTVESFSCTYDHSSSPL</sequence>
<gene>
    <name evidence="1" type="ORF">O6H91_01G171900</name>
</gene>
<name>A0ACC2EZ62_DIPCM</name>
<proteinExistence type="predicted"/>
<protein>
    <submittedName>
        <fullName evidence="1">Uncharacterized protein</fullName>
    </submittedName>
</protein>
<organism evidence="1 2">
    <name type="scientific">Diphasiastrum complanatum</name>
    <name type="common">Issler's clubmoss</name>
    <name type="synonym">Lycopodium complanatum</name>
    <dbReference type="NCBI Taxonomy" id="34168"/>
    <lineage>
        <taxon>Eukaryota</taxon>
        <taxon>Viridiplantae</taxon>
        <taxon>Streptophyta</taxon>
        <taxon>Embryophyta</taxon>
        <taxon>Tracheophyta</taxon>
        <taxon>Lycopodiopsida</taxon>
        <taxon>Lycopodiales</taxon>
        <taxon>Lycopodiaceae</taxon>
        <taxon>Lycopodioideae</taxon>
        <taxon>Diphasiastrum</taxon>
    </lineage>
</organism>
<reference evidence="2" key="1">
    <citation type="journal article" date="2024" name="Proc. Natl. Acad. Sci. U.S.A.">
        <title>Extraordinary preservation of gene collinearity over three hundred million years revealed in homosporous lycophytes.</title>
        <authorList>
            <person name="Li C."/>
            <person name="Wickell D."/>
            <person name="Kuo L.Y."/>
            <person name="Chen X."/>
            <person name="Nie B."/>
            <person name="Liao X."/>
            <person name="Peng D."/>
            <person name="Ji J."/>
            <person name="Jenkins J."/>
            <person name="Williams M."/>
            <person name="Shu S."/>
            <person name="Plott C."/>
            <person name="Barry K."/>
            <person name="Rajasekar S."/>
            <person name="Grimwood J."/>
            <person name="Han X."/>
            <person name="Sun S."/>
            <person name="Hou Z."/>
            <person name="He W."/>
            <person name="Dai G."/>
            <person name="Sun C."/>
            <person name="Schmutz J."/>
            <person name="Leebens-Mack J.H."/>
            <person name="Li F.W."/>
            <person name="Wang L."/>
        </authorList>
    </citation>
    <scope>NUCLEOTIDE SEQUENCE [LARGE SCALE GENOMIC DNA]</scope>
    <source>
        <strain evidence="2">cv. PW_Plant_1</strain>
    </source>
</reference>
<dbReference type="EMBL" id="CM055092">
    <property type="protein sequence ID" value="KAJ7571675.1"/>
    <property type="molecule type" value="Genomic_DNA"/>
</dbReference>
<accession>A0ACC2EZ62</accession>
<keyword evidence="2" id="KW-1185">Reference proteome</keyword>
<dbReference type="Proteomes" id="UP001162992">
    <property type="component" value="Chromosome 1"/>
</dbReference>